<feature type="domain" description="3-hydroxyacyl-CoA dehydrogenase C-terminal" evidence="12">
    <location>
        <begin position="188"/>
        <end position="285"/>
    </location>
</feature>
<keyword evidence="8" id="KW-0443">Lipid metabolism</keyword>
<protein>
    <recommendedName>
        <fullName evidence="4">3-hydroxyacyl-CoA dehydrogenase</fullName>
        <ecNumber evidence="4">1.1.1.35</ecNumber>
    </recommendedName>
</protein>
<dbReference type="InterPro" id="IPR006176">
    <property type="entry name" value="3-OHacyl-CoA_DH_NAD-bd"/>
</dbReference>
<comment type="similarity">
    <text evidence="3">Belongs to the 3-hydroxyacyl-CoA dehydrogenase family.</text>
</comment>
<dbReference type="SUPFAM" id="SSF48179">
    <property type="entry name" value="6-phosphogluconate dehydrogenase C-terminal domain-like"/>
    <property type="match status" value="1"/>
</dbReference>
<dbReference type="AlphaFoldDB" id="A0A4P9YNT3"/>
<dbReference type="InterPro" id="IPR006180">
    <property type="entry name" value="3-OHacyl-CoA_DH_CS"/>
</dbReference>
<dbReference type="GO" id="GO:0003857">
    <property type="term" value="F:(3S)-3-hydroxyacyl-CoA dehydrogenase (NAD+) activity"/>
    <property type="evidence" value="ECO:0007669"/>
    <property type="project" value="UniProtKB-EC"/>
</dbReference>
<dbReference type="PIRSF" id="PIRSF000105">
    <property type="entry name" value="HCDH"/>
    <property type="match status" value="1"/>
</dbReference>
<dbReference type="GO" id="GO:0005759">
    <property type="term" value="C:mitochondrial matrix"/>
    <property type="evidence" value="ECO:0007669"/>
    <property type="project" value="UniProtKB-SubCell"/>
</dbReference>
<dbReference type="PROSITE" id="PS00067">
    <property type="entry name" value="3HCDH"/>
    <property type="match status" value="1"/>
</dbReference>
<dbReference type="EC" id="1.1.1.35" evidence="4"/>
<dbReference type="Gene3D" id="1.10.1040.10">
    <property type="entry name" value="N-(1-d-carboxylethyl)-l-norvaline Dehydrogenase, domain 2"/>
    <property type="match status" value="1"/>
</dbReference>
<evidence type="ECO:0000256" key="2">
    <source>
        <dbReference type="ARBA" id="ARBA00005005"/>
    </source>
</evidence>
<dbReference type="Proteomes" id="UP000281549">
    <property type="component" value="Unassembled WGS sequence"/>
</dbReference>
<evidence type="ECO:0000256" key="3">
    <source>
        <dbReference type="ARBA" id="ARBA00009463"/>
    </source>
</evidence>
<gene>
    <name evidence="14" type="ORF">ROZALSC1DRAFT_27327</name>
</gene>
<evidence type="ECO:0000313" key="15">
    <source>
        <dbReference type="Proteomes" id="UP000281549"/>
    </source>
</evidence>
<evidence type="ECO:0000256" key="10">
    <source>
        <dbReference type="ARBA" id="ARBA00049556"/>
    </source>
</evidence>
<dbReference type="InterPro" id="IPR022694">
    <property type="entry name" value="3-OHacyl-CoA_DH"/>
</dbReference>
<evidence type="ECO:0000256" key="7">
    <source>
        <dbReference type="ARBA" id="ARBA00023027"/>
    </source>
</evidence>
<comment type="catalytic activity">
    <reaction evidence="10">
        <text>a (3S)-3-hydroxyacyl-CoA + NAD(+) = a 3-oxoacyl-CoA + NADH + H(+)</text>
        <dbReference type="Rhea" id="RHEA:22432"/>
        <dbReference type="ChEBI" id="CHEBI:15378"/>
        <dbReference type="ChEBI" id="CHEBI:57318"/>
        <dbReference type="ChEBI" id="CHEBI:57540"/>
        <dbReference type="ChEBI" id="CHEBI:57945"/>
        <dbReference type="ChEBI" id="CHEBI:90726"/>
        <dbReference type="EC" id="1.1.1.35"/>
    </reaction>
</comment>
<evidence type="ECO:0000259" key="12">
    <source>
        <dbReference type="Pfam" id="PF00725"/>
    </source>
</evidence>
<dbReference type="SUPFAM" id="SSF51735">
    <property type="entry name" value="NAD(P)-binding Rossmann-fold domains"/>
    <property type="match status" value="1"/>
</dbReference>
<evidence type="ECO:0000256" key="8">
    <source>
        <dbReference type="ARBA" id="ARBA00023098"/>
    </source>
</evidence>
<dbReference type="Pfam" id="PF02737">
    <property type="entry name" value="3HCDH_N"/>
    <property type="match status" value="1"/>
</dbReference>
<evidence type="ECO:0000256" key="1">
    <source>
        <dbReference type="ARBA" id="ARBA00004305"/>
    </source>
</evidence>
<accession>A0A4P9YNT3</accession>
<comment type="pathway">
    <text evidence="2">Lipid metabolism; fatty acid beta-oxidation.</text>
</comment>
<dbReference type="InterPro" id="IPR013328">
    <property type="entry name" value="6PGD_dom2"/>
</dbReference>
<evidence type="ECO:0000256" key="6">
    <source>
        <dbReference type="ARBA" id="ARBA00023002"/>
    </source>
</evidence>
<dbReference type="FunFam" id="1.10.1040.10:FF:000019">
    <property type="entry name" value="3-hydroxybutyryl-CoA dehydrogenase FadB2"/>
    <property type="match status" value="1"/>
</dbReference>
<dbReference type="InterPro" id="IPR052242">
    <property type="entry name" value="Mito_3-hydroxyacyl-CoA_DH"/>
</dbReference>
<dbReference type="InterPro" id="IPR008927">
    <property type="entry name" value="6-PGluconate_DH-like_C_sf"/>
</dbReference>
<evidence type="ECO:0000313" key="14">
    <source>
        <dbReference type="EMBL" id="RKP21254.1"/>
    </source>
</evidence>
<evidence type="ECO:0000256" key="4">
    <source>
        <dbReference type="ARBA" id="ARBA00013000"/>
    </source>
</evidence>
<feature type="domain" description="3-hydroxyacyl-CoA dehydrogenase NAD binding" evidence="13">
    <location>
        <begin position="15"/>
        <end position="180"/>
    </location>
</feature>
<keyword evidence="7" id="KW-0520">NAD</keyword>
<comment type="subcellular location">
    <subcellularLocation>
        <location evidence="1">Mitochondrion matrix</location>
    </subcellularLocation>
</comment>
<dbReference type="PANTHER" id="PTHR43561:SF3">
    <property type="entry name" value="HYDROXYACYL-COENZYME A DEHYDROGENASE, MITOCHONDRIAL"/>
    <property type="match status" value="1"/>
</dbReference>
<reference evidence="15" key="1">
    <citation type="journal article" date="2018" name="Nat. Microbiol.">
        <title>Leveraging single-cell genomics to expand the fungal tree of life.</title>
        <authorList>
            <person name="Ahrendt S.R."/>
            <person name="Quandt C.A."/>
            <person name="Ciobanu D."/>
            <person name="Clum A."/>
            <person name="Salamov A."/>
            <person name="Andreopoulos B."/>
            <person name="Cheng J.F."/>
            <person name="Woyke T."/>
            <person name="Pelin A."/>
            <person name="Henrissat B."/>
            <person name="Reynolds N.K."/>
            <person name="Benny G.L."/>
            <person name="Smith M.E."/>
            <person name="James T.Y."/>
            <person name="Grigoriev I.V."/>
        </authorList>
    </citation>
    <scope>NUCLEOTIDE SEQUENCE [LARGE SCALE GENOMIC DNA]</scope>
    <source>
        <strain evidence="15">CSF55</strain>
    </source>
</reference>
<dbReference type="Pfam" id="PF00725">
    <property type="entry name" value="3HCDH"/>
    <property type="match status" value="1"/>
</dbReference>
<sequence>MHGIRKRFYSTINNVLVCGSGLMGRGIAQVTACSGYNVTLYDIKQDVLNKALELIKDNLNHSFNKQLNDKTKALEQTNITLARIKASTDLNSTFVASSPDLVIEAIIENLEAKKTLFVHLDKIASPGVIFASNTSSLSITDIASGVSRKDHFVGLHFFSPVPIMKLVEIVKTEHSSPETAIICKDTPGFIVNRLLVPYLLESVKLYDQGIASIKDIDTAMKLGAGYPMGPFELLDYVGLDVVKFINDAWHAKNPQDPMFQPSQSINKLVAEGNLGKKTGKGFYDYTKKNKL</sequence>
<dbReference type="PANTHER" id="PTHR43561">
    <property type="match status" value="1"/>
</dbReference>
<keyword evidence="5" id="KW-0276">Fatty acid metabolism</keyword>
<organism evidence="14 15">
    <name type="scientific">Rozella allomycis (strain CSF55)</name>
    <dbReference type="NCBI Taxonomy" id="988480"/>
    <lineage>
        <taxon>Eukaryota</taxon>
        <taxon>Fungi</taxon>
        <taxon>Fungi incertae sedis</taxon>
        <taxon>Cryptomycota</taxon>
        <taxon>Cryptomycota incertae sedis</taxon>
        <taxon>Rozella</taxon>
    </lineage>
</organism>
<evidence type="ECO:0000256" key="9">
    <source>
        <dbReference type="ARBA" id="ARBA00023128"/>
    </source>
</evidence>
<evidence type="ECO:0000259" key="13">
    <source>
        <dbReference type="Pfam" id="PF02737"/>
    </source>
</evidence>
<keyword evidence="9" id="KW-0496">Mitochondrion</keyword>
<evidence type="ECO:0000256" key="5">
    <source>
        <dbReference type="ARBA" id="ARBA00022832"/>
    </source>
</evidence>
<dbReference type="Gene3D" id="3.40.50.720">
    <property type="entry name" value="NAD(P)-binding Rossmann-like Domain"/>
    <property type="match status" value="1"/>
</dbReference>
<proteinExistence type="inferred from homology"/>
<dbReference type="GO" id="GO:0070403">
    <property type="term" value="F:NAD+ binding"/>
    <property type="evidence" value="ECO:0007669"/>
    <property type="project" value="InterPro"/>
</dbReference>
<name>A0A4P9YNT3_ROZAC</name>
<dbReference type="EMBL" id="ML004973">
    <property type="protein sequence ID" value="RKP21254.1"/>
    <property type="molecule type" value="Genomic_DNA"/>
</dbReference>
<evidence type="ECO:0000256" key="11">
    <source>
        <dbReference type="PIRSR" id="PIRSR000105-1"/>
    </source>
</evidence>
<dbReference type="FunFam" id="3.40.50.720:FF:000009">
    <property type="entry name" value="Fatty oxidation complex, alpha subunit"/>
    <property type="match status" value="1"/>
</dbReference>
<feature type="site" description="Important for catalytic activity" evidence="11">
    <location>
        <position position="156"/>
    </location>
</feature>
<dbReference type="GO" id="GO:0006635">
    <property type="term" value="P:fatty acid beta-oxidation"/>
    <property type="evidence" value="ECO:0007669"/>
    <property type="project" value="TreeGrafter"/>
</dbReference>
<keyword evidence="6" id="KW-0560">Oxidoreductase</keyword>
<dbReference type="InterPro" id="IPR036291">
    <property type="entry name" value="NAD(P)-bd_dom_sf"/>
</dbReference>
<dbReference type="InterPro" id="IPR006108">
    <property type="entry name" value="3HC_DH_C"/>
</dbReference>